<evidence type="ECO:0000259" key="3">
    <source>
        <dbReference type="Pfam" id="PF13505"/>
    </source>
</evidence>
<dbReference type="SUPFAM" id="SSF56925">
    <property type="entry name" value="OMPA-like"/>
    <property type="match status" value="1"/>
</dbReference>
<evidence type="ECO:0000256" key="2">
    <source>
        <dbReference type="SAM" id="SignalP"/>
    </source>
</evidence>
<evidence type="ECO:0000256" key="1">
    <source>
        <dbReference type="ARBA" id="ARBA00022729"/>
    </source>
</evidence>
<feature type="domain" description="Outer membrane protein beta-barrel" evidence="3">
    <location>
        <begin position="6"/>
        <end position="195"/>
    </location>
</feature>
<reference evidence="4" key="1">
    <citation type="submission" date="2020-01" db="EMBL/GenBank/DDBJ databases">
        <title>Gastrointestinal microbiota of LL stock colony Peromyscus leucopus.</title>
        <authorList>
            <person name="Milovic A."/>
            <person name="Bassam K."/>
            <person name="Keay E."/>
            <person name="Barbour A.G."/>
        </authorList>
    </citation>
    <scope>NUCLEOTIDE SEQUENCE</scope>
    <source>
        <strain evidence="4">LL90</strain>
    </source>
</reference>
<sequence length="195" mass="21266">MKKLGLLTILFCLFSHNAGAFLLSPYVGADYNYSKLNFGSKTEDLYADKLGALGVIAGVKVLSMVSVEGFYQQSENKSNSSQNFFVDGDAVKTKLQLESYGVDLVGDVLNLGVVEVLSSIGYGYYDADVSRFVTVNGATGHKTYTEDGNGLRFGLGGQVNPTPSIGIRAMFRYTVTDMDAVKNMKEFTVGLRYYF</sequence>
<gene>
    <name evidence="4" type="ORF">PlAlph_2750</name>
</gene>
<dbReference type="InterPro" id="IPR011250">
    <property type="entry name" value="OMP/PagP_B-barrel"/>
</dbReference>
<feature type="chain" id="PRO_5027114845" description="Outer membrane protein beta-barrel domain-containing protein" evidence="2">
    <location>
        <begin position="21"/>
        <end position="195"/>
    </location>
</feature>
<feature type="signal peptide" evidence="2">
    <location>
        <begin position="1"/>
        <end position="20"/>
    </location>
</feature>
<dbReference type="EMBL" id="MN990729">
    <property type="protein sequence ID" value="QJR98270.1"/>
    <property type="molecule type" value="Genomic_DNA"/>
</dbReference>
<protein>
    <recommendedName>
        <fullName evidence="3">Outer membrane protein beta-barrel domain-containing protein</fullName>
    </recommendedName>
</protein>
<accession>A0A6M4NNF8</accession>
<evidence type="ECO:0000313" key="4">
    <source>
        <dbReference type="EMBL" id="QJR98270.1"/>
    </source>
</evidence>
<dbReference type="Gene3D" id="2.40.160.20">
    <property type="match status" value="1"/>
</dbReference>
<dbReference type="Pfam" id="PF13505">
    <property type="entry name" value="OMP_b-brl"/>
    <property type="match status" value="1"/>
</dbReference>
<dbReference type="InterPro" id="IPR027385">
    <property type="entry name" value="Beta-barrel_OMP"/>
</dbReference>
<dbReference type="AlphaFoldDB" id="A0A6M4NNF8"/>
<organism evidence="4">
    <name type="scientific">uncultured Alphaproteobacteria bacterium</name>
    <dbReference type="NCBI Taxonomy" id="91750"/>
    <lineage>
        <taxon>Bacteria</taxon>
        <taxon>Pseudomonadati</taxon>
        <taxon>Pseudomonadota</taxon>
        <taxon>Alphaproteobacteria</taxon>
        <taxon>environmental samples</taxon>
    </lineage>
</organism>
<keyword evidence="1 2" id="KW-0732">Signal</keyword>
<proteinExistence type="predicted"/>
<name>A0A6M4NNF8_9PROT</name>